<dbReference type="Proteomes" id="UP001152888">
    <property type="component" value="Unassembled WGS sequence"/>
</dbReference>
<dbReference type="EMBL" id="CAKOFQ010006944">
    <property type="protein sequence ID" value="CAH1983700.1"/>
    <property type="molecule type" value="Genomic_DNA"/>
</dbReference>
<gene>
    <name evidence="1" type="ORF">ACAOBT_LOCUS15701</name>
</gene>
<keyword evidence="2" id="KW-1185">Reference proteome</keyword>
<evidence type="ECO:0000313" key="2">
    <source>
        <dbReference type="Proteomes" id="UP001152888"/>
    </source>
</evidence>
<reference evidence="1" key="1">
    <citation type="submission" date="2022-03" db="EMBL/GenBank/DDBJ databases">
        <authorList>
            <person name="Sayadi A."/>
        </authorList>
    </citation>
    <scope>NUCLEOTIDE SEQUENCE</scope>
</reference>
<organism evidence="1 2">
    <name type="scientific">Acanthoscelides obtectus</name>
    <name type="common">Bean weevil</name>
    <name type="synonym">Bruchus obtectus</name>
    <dbReference type="NCBI Taxonomy" id="200917"/>
    <lineage>
        <taxon>Eukaryota</taxon>
        <taxon>Metazoa</taxon>
        <taxon>Ecdysozoa</taxon>
        <taxon>Arthropoda</taxon>
        <taxon>Hexapoda</taxon>
        <taxon>Insecta</taxon>
        <taxon>Pterygota</taxon>
        <taxon>Neoptera</taxon>
        <taxon>Endopterygota</taxon>
        <taxon>Coleoptera</taxon>
        <taxon>Polyphaga</taxon>
        <taxon>Cucujiformia</taxon>
        <taxon>Chrysomeloidea</taxon>
        <taxon>Chrysomelidae</taxon>
        <taxon>Bruchinae</taxon>
        <taxon>Bruchini</taxon>
        <taxon>Acanthoscelides</taxon>
    </lineage>
</organism>
<sequence>MLKPPVKLYRQTALIDMSQHAVTCSLLRPFVKSHCKTLYFGVKCIQNLT</sequence>
<dbReference type="AlphaFoldDB" id="A0A9P0KZU7"/>
<comment type="caution">
    <text evidence="1">The sequence shown here is derived from an EMBL/GenBank/DDBJ whole genome shotgun (WGS) entry which is preliminary data.</text>
</comment>
<proteinExistence type="predicted"/>
<accession>A0A9P0KZU7</accession>
<protein>
    <submittedName>
        <fullName evidence="1">Uncharacterized protein</fullName>
    </submittedName>
</protein>
<dbReference type="OrthoDB" id="407198at2759"/>
<evidence type="ECO:0000313" key="1">
    <source>
        <dbReference type="EMBL" id="CAH1983700.1"/>
    </source>
</evidence>
<name>A0A9P0KZU7_ACAOB</name>